<name>A0ABT8E1E5_9BACL</name>
<reference evidence="7" key="1">
    <citation type="submission" date="2023-06" db="EMBL/GenBank/DDBJ databases">
        <title>Draft Genome Sequences of Representative Paenibacillus Polymyxa, Bacillus cereus, Fictibacillus sp., and Brevibacillus agri Strains Isolated from Amazonian Dark Earth.</title>
        <authorList>
            <person name="Pellegrinetti T.A."/>
            <person name="Cunha I.C.M."/>
            <person name="Chaves M.G."/>
            <person name="Freitas A.S."/>
            <person name="Silva A.V.R."/>
            <person name="Tsai S.M."/>
            <person name="Mendes L.W."/>
        </authorList>
    </citation>
    <scope>NUCLEOTIDE SEQUENCE</scope>
    <source>
        <strain evidence="7">CENA-BCM004</strain>
    </source>
</reference>
<feature type="transmembrane region" description="Helical" evidence="6">
    <location>
        <begin position="21"/>
        <end position="41"/>
    </location>
</feature>
<evidence type="ECO:0000313" key="7">
    <source>
        <dbReference type="EMBL" id="MDN4071696.1"/>
    </source>
</evidence>
<feature type="transmembrane region" description="Helical" evidence="6">
    <location>
        <begin position="47"/>
        <end position="69"/>
    </location>
</feature>
<dbReference type="InterPro" id="IPR001046">
    <property type="entry name" value="NRAMP_fam"/>
</dbReference>
<feature type="transmembrane region" description="Helical" evidence="6">
    <location>
        <begin position="325"/>
        <end position="344"/>
    </location>
</feature>
<dbReference type="Proteomes" id="UP001168694">
    <property type="component" value="Unassembled WGS sequence"/>
</dbReference>
<evidence type="ECO:0000256" key="2">
    <source>
        <dbReference type="ARBA" id="ARBA00022448"/>
    </source>
</evidence>
<dbReference type="NCBIfam" id="NF037982">
    <property type="entry name" value="Nramp_1"/>
    <property type="match status" value="1"/>
</dbReference>
<evidence type="ECO:0000256" key="1">
    <source>
        <dbReference type="ARBA" id="ARBA00004141"/>
    </source>
</evidence>
<evidence type="ECO:0000256" key="3">
    <source>
        <dbReference type="ARBA" id="ARBA00022692"/>
    </source>
</evidence>
<keyword evidence="4 6" id="KW-1133">Transmembrane helix</keyword>
<gene>
    <name evidence="7" type="ORF">QYF49_01445</name>
</gene>
<sequence length="413" mass="43880">MKSDVREAAVPVENTERRKSFLSYLGPAFITSALVIGPGSLTLNSKIGALFGTRLIWVLALAVIFMMVYTEMSTRIGLASKASFIEVIRNKWGRPAALLIGIGAFLVTASFQAGNALGSGLAAASITGMSTNFWIMAVTVIGVGFLFTKQFYKLLEKLMLGLILLMLISFACTVVLTRPSFKDLAAGFIPIIPEGSLPLIIALTATSFSIVGACYQSYLVQEKNWVIGQLKNSQRETYLGIFILGLLSLMLMLSAAAILKPKGLIVNSASEMGAALEPLYGNWATFMFMLGLFGASFSSLMGNATIGGSILSDGLGYGSRLTSKSVRALILLVMIFGSAVGIFFGSAPIALIIFAQAITIVIVPFIAIAILSVANDEKTMGPLKNTLLKNVIGFAGLIVLILLAINNVVSLFK</sequence>
<evidence type="ECO:0000256" key="4">
    <source>
        <dbReference type="ARBA" id="ARBA00022989"/>
    </source>
</evidence>
<feature type="transmembrane region" description="Helical" evidence="6">
    <location>
        <begin position="386"/>
        <end position="405"/>
    </location>
</feature>
<feature type="transmembrane region" description="Helical" evidence="6">
    <location>
        <begin position="197"/>
        <end position="218"/>
    </location>
</feature>
<keyword evidence="3 6" id="KW-0812">Transmembrane</keyword>
<feature type="transmembrane region" description="Helical" evidence="6">
    <location>
        <begin position="120"/>
        <end position="146"/>
    </location>
</feature>
<dbReference type="PANTHER" id="PTHR11706:SF33">
    <property type="entry name" value="NATURAL RESISTANCE-ASSOCIATED MACROPHAGE PROTEIN 2"/>
    <property type="match status" value="1"/>
</dbReference>
<feature type="transmembrane region" description="Helical" evidence="6">
    <location>
        <begin position="238"/>
        <end position="259"/>
    </location>
</feature>
<keyword evidence="5 6" id="KW-0472">Membrane</keyword>
<dbReference type="EMBL" id="JAUHLN010000001">
    <property type="protein sequence ID" value="MDN4071696.1"/>
    <property type="molecule type" value="Genomic_DNA"/>
</dbReference>
<protein>
    <submittedName>
        <fullName evidence="7">Nramp family divalent metal transporter</fullName>
    </submittedName>
</protein>
<keyword evidence="8" id="KW-1185">Reference proteome</keyword>
<feature type="transmembrane region" description="Helical" evidence="6">
    <location>
        <begin position="158"/>
        <end position="177"/>
    </location>
</feature>
<organism evidence="7 8">
    <name type="scientific">Fictibacillus terranigra</name>
    <dbReference type="NCBI Taxonomy" id="3058424"/>
    <lineage>
        <taxon>Bacteria</taxon>
        <taxon>Bacillati</taxon>
        <taxon>Bacillota</taxon>
        <taxon>Bacilli</taxon>
        <taxon>Bacillales</taxon>
        <taxon>Fictibacillaceae</taxon>
        <taxon>Fictibacillus</taxon>
    </lineage>
</organism>
<accession>A0ABT8E1E5</accession>
<dbReference type="Pfam" id="PF01566">
    <property type="entry name" value="Nramp"/>
    <property type="match status" value="1"/>
</dbReference>
<feature type="transmembrane region" description="Helical" evidence="6">
    <location>
        <begin position="279"/>
        <end position="304"/>
    </location>
</feature>
<comment type="subcellular location">
    <subcellularLocation>
        <location evidence="1">Membrane</location>
        <topology evidence="1">Multi-pass membrane protein</topology>
    </subcellularLocation>
</comment>
<comment type="caution">
    <text evidence="7">The sequence shown here is derived from an EMBL/GenBank/DDBJ whole genome shotgun (WGS) entry which is preliminary data.</text>
</comment>
<keyword evidence="2" id="KW-0813">Transport</keyword>
<feature type="transmembrane region" description="Helical" evidence="6">
    <location>
        <begin position="350"/>
        <end position="374"/>
    </location>
</feature>
<evidence type="ECO:0000313" key="8">
    <source>
        <dbReference type="Proteomes" id="UP001168694"/>
    </source>
</evidence>
<evidence type="ECO:0000256" key="6">
    <source>
        <dbReference type="SAM" id="Phobius"/>
    </source>
</evidence>
<feature type="transmembrane region" description="Helical" evidence="6">
    <location>
        <begin position="96"/>
        <end position="114"/>
    </location>
</feature>
<dbReference type="Gene3D" id="1.20.1740.10">
    <property type="entry name" value="Amino acid/polyamine transporter I"/>
    <property type="match status" value="1"/>
</dbReference>
<dbReference type="PANTHER" id="PTHR11706">
    <property type="entry name" value="SOLUTE CARRIER PROTEIN FAMILY 11 MEMBER"/>
    <property type="match status" value="1"/>
</dbReference>
<evidence type="ECO:0000256" key="5">
    <source>
        <dbReference type="ARBA" id="ARBA00023136"/>
    </source>
</evidence>
<proteinExistence type="predicted"/>
<dbReference type="RefSeq" id="WP_290397860.1">
    <property type="nucleotide sequence ID" value="NZ_JAUHLN010000001.1"/>
</dbReference>